<sequence>KKKQKKANGTQCSQAVTHPSTNYDRRCLTSVIGRELVYSTWYGRWRPAKCTSFYLNSYLLHNTVYLLFILPKHTSRTHYPLHRLYLNIHSRTILKKNFTYTVQNVINNFVILLL</sequence>
<dbReference type="EMBL" id="VUJU01006174">
    <property type="protein sequence ID" value="KAF0749237.1"/>
    <property type="molecule type" value="Genomic_DNA"/>
</dbReference>
<evidence type="ECO:0000313" key="1">
    <source>
        <dbReference type="EMBL" id="KAF0749237.1"/>
    </source>
</evidence>
<comment type="caution">
    <text evidence="1">The sequence shown here is derived from an EMBL/GenBank/DDBJ whole genome shotgun (WGS) entry which is preliminary data.</text>
</comment>
<name>A0A6G0Y4R3_APHCR</name>
<reference evidence="1 2" key="1">
    <citation type="submission" date="2019-08" db="EMBL/GenBank/DDBJ databases">
        <title>Whole genome of Aphis craccivora.</title>
        <authorList>
            <person name="Voronova N.V."/>
            <person name="Shulinski R.S."/>
            <person name="Bandarenka Y.V."/>
            <person name="Zhorov D.G."/>
            <person name="Warner D."/>
        </authorList>
    </citation>
    <scope>NUCLEOTIDE SEQUENCE [LARGE SCALE GENOMIC DNA]</scope>
    <source>
        <strain evidence="1">180601</strain>
        <tissue evidence="1">Whole Body</tissue>
    </source>
</reference>
<accession>A0A6G0Y4R3</accession>
<keyword evidence="2" id="KW-1185">Reference proteome</keyword>
<organism evidence="1 2">
    <name type="scientific">Aphis craccivora</name>
    <name type="common">Cowpea aphid</name>
    <dbReference type="NCBI Taxonomy" id="307492"/>
    <lineage>
        <taxon>Eukaryota</taxon>
        <taxon>Metazoa</taxon>
        <taxon>Ecdysozoa</taxon>
        <taxon>Arthropoda</taxon>
        <taxon>Hexapoda</taxon>
        <taxon>Insecta</taxon>
        <taxon>Pterygota</taxon>
        <taxon>Neoptera</taxon>
        <taxon>Paraneoptera</taxon>
        <taxon>Hemiptera</taxon>
        <taxon>Sternorrhyncha</taxon>
        <taxon>Aphidomorpha</taxon>
        <taxon>Aphidoidea</taxon>
        <taxon>Aphididae</taxon>
        <taxon>Aphidini</taxon>
        <taxon>Aphis</taxon>
        <taxon>Aphis</taxon>
    </lineage>
</organism>
<feature type="non-terminal residue" evidence="1">
    <location>
        <position position="1"/>
    </location>
</feature>
<dbReference type="AlphaFoldDB" id="A0A6G0Y4R3"/>
<proteinExistence type="predicted"/>
<dbReference type="Proteomes" id="UP000478052">
    <property type="component" value="Unassembled WGS sequence"/>
</dbReference>
<evidence type="ECO:0000313" key="2">
    <source>
        <dbReference type="Proteomes" id="UP000478052"/>
    </source>
</evidence>
<gene>
    <name evidence="1" type="ORF">FWK35_00025939</name>
</gene>
<protein>
    <submittedName>
        <fullName evidence="1">Uncharacterized protein</fullName>
    </submittedName>
</protein>